<dbReference type="AlphaFoldDB" id="A0A1Y5P5M3"/>
<dbReference type="Gene3D" id="3.40.50.2000">
    <property type="entry name" value="Glycogen Phosphorylase B"/>
    <property type="match status" value="1"/>
</dbReference>
<dbReference type="GO" id="GO:0016757">
    <property type="term" value="F:glycosyltransferase activity"/>
    <property type="evidence" value="ECO:0007669"/>
    <property type="project" value="InterPro"/>
</dbReference>
<dbReference type="PANTHER" id="PTHR12526">
    <property type="entry name" value="GLYCOSYLTRANSFERASE"/>
    <property type="match status" value="1"/>
</dbReference>
<gene>
    <name evidence="3" type="ORF">MIPYR_100058</name>
</gene>
<reference evidence="3" key="1">
    <citation type="submission" date="2016-03" db="EMBL/GenBank/DDBJ databases">
        <authorList>
            <person name="Ploux O."/>
        </authorList>
    </citation>
    <scope>NUCLEOTIDE SEQUENCE</scope>
    <source>
        <strain evidence="3">UC1</strain>
    </source>
</reference>
<dbReference type="SUPFAM" id="SSF53756">
    <property type="entry name" value="UDP-Glycosyltransferase/glycogen phosphorylase"/>
    <property type="match status" value="1"/>
</dbReference>
<name>A0A1Y5P5M3_9MICO</name>
<dbReference type="PANTHER" id="PTHR12526:SF635">
    <property type="entry name" value="GLYCOSYL TRANSFERASE GROUP 1"/>
    <property type="match status" value="1"/>
</dbReference>
<dbReference type="CDD" id="cd03801">
    <property type="entry name" value="GT4_PimA-like"/>
    <property type="match status" value="1"/>
</dbReference>
<dbReference type="InterPro" id="IPR001296">
    <property type="entry name" value="Glyco_trans_1"/>
</dbReference>
<keyword evidence="1 3" id="KW-0808">Transferase</keyword>
<organism evidence="3">
    <name type="scientific">uncultured Microbacterium sp</name>
    <dbReference type="NCBI Taxonomy" id="191216"/>
    <lineage>
        <taxon>Bacteria</taxon>
        <taxon>Bacillati</taxon>
        <taxon>Actinomycetota</taxon>
        <taxon>Actinomycetes</taxon>
        <taxon>Micrococcales</taxon>
        <taxon>Microbacteriaceae</taxon>
        <taxon>Microbacterium</taxon>
        <taxon>environmental samples</taxon>
    </lineage>
</organism>
<protein>
    <submittedName>
        <fullName evidence="3">Glycosyl transferase group 1</fullName>
    </submittedName>
</protein>
<accession>A0A1Y5P5M3</accession>
<feature type="domain" description="Glycosyl transferase family 1" evidence="2">
    <location>
        <begin position="225"/>
        <end position="353"/>
    </location>
</feature>
<proteinExistence type="predicted"/>
<dbReference type="EMBL" id="FLQR01000002">
    <property type="protein sequence ID" value="SBS71218.1"/>
    <property type="molecule type" value="Genomic_DNA"/>
</dbReference>
<dbReference type="Pfam" id="PF00534">
    <property type="entry name" value="Glycos_transf_1"/>
    <property type="match status" value="1"/>
</dbReference>
<evidence type="ECO:0000256" key="1">
    <source>
        <dbReference type="ARBA" id="ARBA00022679"/>
    </source>
</evidence>
<evidence type="ECO:0000259" key="2">
    <source>
        <dbReference type="Pfam" id="PF00534"/>
    </source>
</evidence>
<sequence>MTVTASHVPPTPRRRVLIGAYACGPVEESEAAAGWALATAAASLHDVTVITRTRFRDAVTPALAADAELAARMTVVYVDPPRWIMRLRQKLPGALYWFYPLWQGNLLREARRLHASNPFQVAHHVTFANDWLRCGLAALPKVPFVWGPVGGASKVPYLRLAQWLGVRGALTEAARDALTALPRAVWGGQAARRAGVVVAQNPDVARRFRRARNVVVEPNAAIERTALPKRQPVDPERPLAVFAGRLLAWKGARLALTTIAQPQVSDWHLDVYGEGYELNALRRLATELGVADRVRFLGRVPRQEVLRAFARADALLFPSMHDQAGWVAAEASTLGLPVVCLALGGPATLAGRNAFVAASEGDIPANLARQLVSARATGGVPHDRWSSDRLPALVTQWYETAIRAEEER</sequence>
<evidence type="ECO:0000313" key="3">
    <source>
        <dbReference type="EMBL" id="SBS71218.1"/>
    </source>
</evidence>